<dbReference type="SUPFAM" id="SSF54593">
    <property type="entry name" value="Glyoxalase/Bleomycin resistance protein/Dihydroxybiphenyl dioxygenase"/>
    <property type="match status" value="1"/>
</dbReference>
<dbReference type="EMBL" id="SJSK01000007">
    <property type="protein sequence ID" value="TCC87259.1"/>
    <property type="molecule type" value="Genomic_DNA"/>
</dbReference>
<evidence type="ECO:0000313" key="2">
    <source>
        <dbReference type="Proteomes" id="UP000292884"/>
    </source>
</evidence>
<gene>
    <name evidence="1" type="ORF">EZ428_21375</name>
</gene>
<dbReference type="AlphaFoldDB" id="A0A4R0MKT4"/>
<dbReference type="InterPro" id="IPR029068">
    <property type="entry name" value="Glyas_Bleomycin-R_OHBP_Dase"/>
</dbReference>
<sequence length="137" mass="15176">MLNTSVMTSSKGEFKSAIFLTFSGNCKEALSFYQTCFGGTLQFETFEKELPGYKETPVVSGSLIADDIIIHGSDLVHNEGRIIGNYMAIFISCANADARKALIEKLELSKHDSSTRNDDDQLIELIDAFEVRWVLGV</sequence>
<dbReference type="Gene3D" id="3.10.180.10">
    <property type="entry name" value="2,3-Dihydroxybiphenyl 1,2-Dioxygenase, domain 1"/>
    <property type="match status" value="1"/>
</dbReference>
<comment type="caution">
    <text evidence="1">The sequence shown here is derived from an EMBL/GenBank/DDBJ whole genome shotgun (WGS) entry which is preliminary data.</text>
</comment>
<accession>A0A4R0MKT4</accession>
<evidence type="ECO:0000313" key="1">
    <source>
        <dbReference type="EMBL" id="TCC87259.1"/>
    </source>
</evidence>
<dbReference type="Proteomes" id="UP000292884">
    <property type="component" value="Unassembled WGS sequence"/>
</dbReference>
<name>A0A4R0MKT4_9SPHI</name>
<dbReference type="OrthoDB" id="9795306at2"/>
<protein>
    <submittedName>
        <fullName evidence="1">Glyoxalase</fullName>
    </submittedName>
</protein>
<organism evidence="1 2">
    <name type="scientific">Pedobacter frigiditerrae</name>
    <dbReference type="NCBI Taxonomy" id="2530452"/>
    <lineage>
        <taxon>Bacteria</taxon>
        <taxon>Pseudomonadati</taxon>
        <taxon>Bacteroidota</taxon>
        <taxon>Sphingobacteriia</taxon>
        <taxon>Sphingobacteriales</taxon>
        <taxon>Sphingobacteriaceae</taxon>
        <taxon>Pedobacter</taxon>
    </lineage>
</organism>
<keyword evidence="2" id="KW-1185">Reference proteome</keyword>
<reference evidence="1 2" key="1">
    <citation type="submission" date="2019-02" db="EMBL/GenBank/DDBJ databases">
        <title>Pedobacter sp. RP-1-13 sp. nov., isolated from Arctic soil.</title>
        <authorList>
            <person name="Dahal R.H."/>
        </authorList>
    </citation>
    <scope>NUCLEOTIDE SEQUENCE [LARGE SCALE GENOMIC DNA]</scope>
    <source>
        <strain evidence="1 2">RP-1-13</strain>
    </source>
</reference>
<proteinExistence type="predicted"/>